<gene>
    <name evidence="2" type="ORF">C7455_11717</name>
</gene>
<evidence type="ECO:0000313" key="3">
    <source>
        <dbReference type="Proteomes" id="UP000245708"/>
    </source>
</evidence>
<dbReference type="Gene3D" id="1.10.260.40">
    <property type="entry name" value="lambda repressor-like DNA-binding domains"/>
    <property type="match status" value="1"/>
</dbReference>
<dbReference type="Proteomes" id="UP000245708">
    <property type="component" value="Unassembled WGS sequence"/>
</dbReference>
<protein>
    <recommendedName>
        <fullName evidence="1">HTH cro/C1-type domain-containing protein</fullName>
    </recommendedName>
</protein>
<dbReference type="InterPro" id="IPR001387">
    <property type="entry name" value="Cro/C1-type_HTH"/>
</dbReference>
<keyword evidence="3" id="KW-1185">Reference proteome</keyword>
<dbReference type="AlphaFoldDB" id="A0A316G4E1"/>
<accession>A0A316G4E1</accession>
<feature type="domain" description="HTH cro/C1-type" evidence="1">
    <location>
        <begin position="7"/>
        <end position="37"/>
    </location>
</feature>
<dbReference type="InterPro" id="IPR010982">
    <property type="entry name" value="Lambda_DNA-bd_dom_sf"/>
</dbReference>
<name>A0A316G4E1_9RHOB</name>
<dbReference type="RefSeq" id="WP_109671048.1">
    <property type="nucleotide sequence ID" value="NZ_QGGW01000017.1"/>
</dbReference>
<organism evidence="2 3">
    <name type="scientific">Roseicyclus mahoneyensis</name>
    <dbReference type="NCBI Taxonomy" id="164332"/>
    <lineage>
        <taxon>Bacteria</taxon>
        <taxon>Pseudomonadati</taxon>
        <taxon>Pseudomonadota</taxon>
        <taxon>Alphaproteobacteria</taxon>
        <taxon>Rhodobacterales</taxon>
        <taxon>Roseobacteraceae</taxon>
        <taxon>Roseicyclus</taxon>
    </lineage>
</organism>
<dbReference type="EMBL" id="QGGW01000017">
    <property type="protein sequence ID" value="PWK55553.1"/>
    <property type="molecule type" value="Genomic_DNA"/>
</dbReference>
<dbReference type="OrthoDB" id="7206663at2"/>
<dbReference type="PROSITE" id="PS50943">
    <property type="entry name" value="HTH_CROC1"/>
    <property type="match status" value="1"/>
</dbReference>
<dbReference type="GO" id="GO:0003677">
    <property type="term" value="F:DNA binding"/>
    <property type="evidence" value="ECO:0007669"/>
    <property type="project" value="InterPro"/>
</dbReference>
<sequence>MITAPQIRAARVLLGWTQERLADEARVALTALKRLESPRGLKVHKGTYDQVRRTLKDAGIQFLSTDQGMGVLLLKNPAQDTKSRK</sequence>
<evidence type="ECO:0000313" key="2">
    <source>
        <dbReference type="EMBL" id="PWK55553.1"/>
    </source>
</evidence>
<dbReference type="SUPFAM" id="SSF47413">
    <property type="entry name" value="lambda repressor-like DNA-binding domains"/>
    <property type="match status" value="1"/>
</dbReference>
<reference evidence="2 3" key="1">
    <citation type="submission" date="2018-05" db="EMBL/GenBank/DDBJ databases">
        <title>Genomic Encyclopedia of Type Strains, Phase IV (KMG-IV): sequencing the most valuable type-strain genomes for metagenomic binning, comparative biology and taxonomic classification.</title>
        <authorList>
            <person name="Goeker M."/>
        </authorList>
    </citation>
    <scope>NUCLEOTIDE SEQUENCE [LARGE SCALE GENOMIC DNA]</scope>
    <source>
        <strain evidence="2 3">DSM 16097</strain>
    </source>
</reference>
<proteinExistence type="predicted"/>
<evidence type="ECO:0000259" key="1">
    <source>
        <dbReference type="PROSITE" id="PS50943"/>
    </source>
</evidence>
<comment type="caution">
    <text evidence="2">The sequence shown here is derived from an EMBL/GenBank/DDBJ whole genome shotgun (WGS) entry which is preliminary data.</text>
</comment>